<keyword evidence="3" id="KW-1185">Reference proteome</keyword>
<feature type="transmembrane region" description="Helical" evidence="1">
    <location>
        <begin position="7"/>
        <end position="24"/>
    </location>
</feature>
<reference evidence="2 3" key="1">
    <citation type="submission" date="2018-05" db="EMBL/GenBank/DDBJ databases">
        <title>Chitinophaga sp. K3CV102501T nov., isolated from isolated from a monsoon evergreen broad-leaved forest soil.</title>
        <authorList>
            <person name="Lv Y."/>
        </authorList>
    </citation>
    <scope>NUCLEOTIDE SEQUENCE [LARGE SCALE GENOMIC DNA]</scope>
    <source>
        <strain evidence="2 3">GDMCC 1.1325</strain>
    </source>
</reference>
<keyword evidence="1" id="KW-1133">Transmembrane helix</keyword>
<organism evidence="2 3">
    <name type="scientific">Chitinophaga flava</name>
    <dbReference type="NCBI Taxonomy" id="2259036"/>
    <lineage>
        <taxon>Bacteria</taxon>
        <taxon>Pseudomonadati</taxon>
        <taxon>Bacteroidota</taxon>
        <taxon>Chitinophagia</taxon>
        <taxon>Chitinophagales</taxon>
        <taxon>Chitinophagaceae</taxon>
        <taxon>Chitinophaga</taxon>
    </lineage>
</organism>
<proteinExistence type="predicted"/>
<dbReference type="Proteomes" id="UP000253410">
    <property type="component" value="Unassembled WGS sequence"/>
</dbReference>
<evidence type="ECO:0008006" key="4">
    <source>
        <dbReference type="Google" id="ProtNLM"/>
    </source>
</evidence>
<protein>
    <recommendedName>
        <fullName evidence="4">Cytochrome c oxidase subunit IV</fullName>
    </recommendedName>
</protein>
<dbReference type="EMBL" id="QFFJ01000001">
    <property type="protein sequence ID" value="RBL91697.1"/>
    <property type="molecule type" value="Genomic_DNA"/>
</dbReference>
<feature type="transmembrane region" description="Helical" evidence="1">
    <location>
        <begin position="30"/>
        <end position="48"/>
    </location>
</feature>
<dbReference type="AlphaFoldDB" id="A0A365XZC0"/>
<keyword evidence="1" id="KW-0472">Membrane</keyword>
<dbReference type="RefSeq" id="WP_113614297.1">
    <property type="nucleotide sequence ID" value="NZ_QFFJ01000001.1"/>
</dbReference>
<feature type="transmembrane region" description="Helical" evidence="1">
    <location>
        <begin position="60"/>
        <end position="76"/>
    </location>
</feature>
<comment type="caution">
    <text evidence="2">The sequence shown here is derived from an EMBL/GenBank/DDBJ whole genome shotgun (WGS) entry which is preliminary data.</text>
</comment>
<accession>A0A365XZC0</accession>
<evidence type="ECO:0000313" key="2">
    <source>
        <dbReference type="EMBL" id="RBL91697.1"/>
    </source>
</evidence>
<name>A0A365XZC0_9BACT</name>
<evidence type="ECO:0000313" key="3">
    <source>
        <dbReference type="Proteomes" id="UP000253410"/>
    </source>
</evidence>
<dbReference type="OrthoDB" id="681046at2"/>
<sequence>MFRILNTTWILLMLAVAIMTAVVLYKQPLALIMCLSAIKFMLVAFNFMDMARAHTAWKTLLLLFIAILSLVVIVMAS</sequence>
<keyword evidence="1" id="KW-0812">Transmembrane</keyword>
<evidence type="ECO:0000256" key="1">
    <source>
        <dbReference type="SAM" id="Phobius"/>
    </source>
</evidence>
<gene>
    <name evidence="2" type="ORF">DF182_03555</name>
</gene>